<feature type="non-terminal residue" evidence="2">
    <location>
        <position position="33"/>
    </location>
</feature>
<feature type="compositionally biased region" description="Basic and acidic residues" evidence="1">
    <location>
        <begin position="22"/>
        <end position="33"/>
    </location>
</feature>
<dbReference type="AlphaFoldDB" id="A0A815TU66"/>
<dbReference type="Proteomes" id="UP000663864">
    <property type="component" value="Unassembled WGS sequence"/>
</dbReference>
<comment type="caution">
    <text evidence="2">The sequence shown here is derived from an EMBL/GenBank/DDBJ whole genome shotgun (WGS) entry which is preliminary data.</text>
</comment>
<organism evidence="2 3">
    <name type="scientific">Rotaria sordida</name>
    <dbReference type="NCBI Taxonomy" id="392033"/>
    <lineage>
        <taxon>Eukaryota</taxon>
        <taxon>Metazoa</taxon>
        <taxon>Spiralia</taxon>
        <taxon>Gnathifera</taxon>
        <taxon>Rotifera</taxon>
        <taxon>Eurotatoria</taxon>
        <taxon>Bdelloidea</taxon>
        <taxon>Philodinida</taxon>
        <taxon>Philodinidae</taxon>
        <taxon>Rotaria</taxon>
    </lineage>
</organism>
<feature type="region of interest" description="Disordered" evidence="1">
    <location>
        <begin position="1"/>
        <end position="33"/>
    </location>
</feature>
<accession>A0A815TU66</accession>
<proteinExistence type="predicted"/>
<reference evidence="2" key="1">
    <citation type="submission" date="2021-02" db="EMBL/GenBank/DDBJ databases">
        <authorList>
            <person name="Nowell W R."/>
        </authorList>
    </citation>
    <scope>NUCLEOTIDE SEQUENCE</scope>
</reference>
<evidence type="ECO:0000313" key="3">
    <source>
        <dbReference type="Proteomes" id="UP000663864"/>
    </source>
</evidence>
<protein>
    <submittedName>
        <fullName evidence="2">Uncharacterized protein</fullName>
    </submittedName>
</protein>
<evidence type="ECO:0000313" key="2">
    <source>
        <dbReference type="EMBL" id="CAF1509582.1"/>
    </source>
</evidence>
<dbReference type="EMBL" id="CAJNOT010007659">
    <property type="protein sequence ID" value="CAF1509582.1"/>
    <property type="molecule type" value="Genomic_DNA"/>
</dbReference>
<name>A0A815TU66_9BILA</name>
<gene>
    <name evidence="2" type="ORF">ZHD862_LOCUS37851</name>
</gene>
<sequence length="33" mass="3782">MATKIIIDSASDKDDDDDDDESKSPIERHHLLR</sequence>
<evidence type="ECO:0000256" key="1">
    <source>
        <dbReference type="SAM" id="MobiDB-lite"/>
    </source>
</evidence>